<dbReference type="EMBL" id="CM044707">
    <property type="protein sequence ID" value="KAI5654777.1"/>
    <property type="molecule type" value="Genomic_DNA"/>
</dbReference>
<evidence type="ECO:0000313" key="2">
    <source>
        <dbReference type="Proteomes" id="UP001060085"/>
    </source>
</evidence>
<name>A0ACC0A1K4_CATRO</name>
<sequence length="124" mass="14177">MSMKKSKSSVTPLNKFELIPNPNSIWKERKYFKNSLMNYWNRNSAMGETKLKLLGLRGRCQHPFFPFSTILDRSRLITRAESQQDIHGVKISRGGPLISHLMFADDLAIFCKATESEAIAITKT</sequence>
<keyword evidence="2" id="KW-1185">Reference proteome</keyword>
<reference evidence="2" key="1">
    <citation type="journal article" date="2023" name="Nat. Plants">
        <title>Single-cell RNA sequencing provides a high-resolution roadmap for understanding the multicellular compartmentation of specialized metabolism.</title>
        <authorList>
            <person name="Sun S."/>
            <person name="Shen X."/>
            <person name="Li Y."/>
            <person name="Li Y."/>
            <person name="Wang S."/>
            <person name="Li R."/>
            <person name="Zhang H."/>
            <person name="Shen G."/>
            <person name="Guo B."/>
            <person name="Wei J."/>
            <person name="Xu J."/>
            <person name="St-Pierre B."/>
            <person name="Chen S."/>
            <person name="Sun C."/>
        </authorList>
    </citation>
    <scope>NUCLEOTIDE SEQUENCE [LARGE SCALE GENOMIC DNA]</scope>
</reference>
<comment type="caution">
    <text evidence="1">The sequence shown here is derived from an EMBL/GenBank/DDBJ whole genome shotgun (WGS) entry which is preliminary data.</text>
</comment>
<accession>A0ACC0A1K4</accession>
<gene>
    <name evidence="1" type="ORF">M9H77_31964</name>
</gene>
<organism evidence="1 2">
    <name type="scientific">Catharanthus roseus</name>
    <name type="common">Madagascar periwinkle</name>
    <name type="synonym">Vinca rosea</name>
    <dbReference type="NCBI Taxonomy" id="4058"/>
    <lineage>
        <taxon>Eukaryota</taxon>
        <taxon>Viridiplantae</taxon>
        <taxon>Streptophyta</taxon>
        <taxon>Embryophyta</taxon>
        <taxon>Tracheophyta</taxon>
        <taxon>Spermatophyta</taxon>
        <taxon>Magnoliopsida</taxon>
        <taxon>eudicotyledons</taxon>
        <taxon>Gunneridae</taxon>
        <taxon>Pentapetalae</taxon>
        <taxon>asterids</taxon>
        <taxon>lamiids</taxon>
        <taxon>Gentianales</taxon>
        <taxon>Apocynaceae</taxon>
        <taxon>Rauvolfioideae</taxon>
        <taxon>Vinceae</taxon>
        <taxon>Catharanthinae</taxon>
        <taxon>Catharanthus</taxon>
    </lineage>
</organism>
<proteinExistence type="predicted"/>
<dbReference type="Proteomes" id="UP001060085">
    <property type="component" value="Linkage Group LG07"/>
</dbReference>
<protein>
    <submittedName>
        <fullName evidence="1">Uncharacterized protein</fullName>
    </submittedName>
</protein>
<evidence type="ECO:0000313" key="1">
    <source>
        <dbReference type="EMBL" id="KAI5654777.1"/>
    </source>
</evidence>